<sequence>MKSYVAPRMLMHQSVEFGTTNISNSWFYKWCECWDFKPLICWVFHKPGHGGGPHGPSGPSFPGPGGGGPGGGGGNGHGH</sequence>
<dbReference type="RefSeq" id="WP_006037533.1">
    <property type="nucleotide sequence ID" value="NZ_AEDD01000003.1"/>
</dbReference>
<evidence type="ECO:0000313" key="3">
    <source>
        <dbReference type="Proteomes" id="UP000005387"/>
    </source>
</evidence>
<name>E0I798_9BACL</name>
<organism evidence="2 3">
    <name type="scientific">Paenibacillus curdlanolyticus YK9</name>
    <dbReference type="NCBI Taxonomy" id="717606"/>
    <lineage>
        <taxon>Bacteria</taxon>
        <taxon>Bacillati</taxon>
        <taxon>Bacillota</taxon>
        <taxon>Bacilli</taxon>
        <taxon>Bacillales</taxon>
        <taxon>Paenibacillaceae</taxon>
        <taxon>Paenibacillus</taxon>
    </lineage>
</organism>
<protein>
    <submittedName>
        <fullName evidence="2">Uncharacterized protein</fullName>
    </submittedName>
</protein>
<accession>E0I798</accession>
<proteinExistence type="predicted"/>
<dbReference type="AlphaFoldDB" id="E0I798"/>
<dbReference type="STRING" id="717606.PaecuDRAFT_1522"/>
<feature type="compositionally biased region" description="Gly residues" evidence="1">
    <location>
        <begin position="63"/>
        <end position="79"/>
    </location>
</feature>
<evidence type="ECO:0000256" key="1">
    <source>
        <dbReference type="SAM" id="MobiDB-lite"/>
    </source>
</evidence>
<gene>
    <name evidence="2" type="ORF">PaecuDRAFT_1522</name>
</gene>
<dbReference type="EMBL" id="AEDD01000003">
    <property type="protein sequence ID" value="EFM11914.1"/>
    <property type="molecule type" value="Genomic_DNA"/>
</dbReference>
<keyword evidence="3" id="KW-1185">Reference proteome</keyword>
<dbReference type="Proteomes" id="UP000005387">
    <property type="component" value="Unassembled WGS sequence"/>
</dbReference>
<feature type="region of interest" description="Disordered" evidence="1">
    <location>
        <begin position="50"/>
        <end position="79"/>
    </location>
</feature>
<reference evidence="2 3" key="1">
    <citation type="submission" date="2010-07" db="EMBL/GenBank/DDBJ databases">
        <title>The draft genome of Paenibacillus curdlanolyticus YK9.</title>
        <authorList>
            <consortium name="US DOE Joint Genome Institute (JGI-PGF)"/>
            <person name="Lucas S."/>
            <person name="Copeland A."/>
            <person name="Lapidus A."/>
            <person name="Cheng J.-F."/>
            <person name="Bruce D."/>
            <person name="Goodwin L."/>
            <person name="Pitluck S."/>
            <person name="Land M.L."/>
            <person name="Hauser L."/>
            <person name="Chang Y.-J."/>
            <person name="Jeffries C."/>
            <person name="Anderson I.J."/>
            <person name="Johnson E."/>
            <person name="Loganathan U."/>
            <person name="Mulhopadhyay B."/>
            <person name="Kyrpides N."/>
            <person name="Woyke T.J."/>
        </authorList>
    </citation>
    <scope>NUCLEOTIDE SEQUENCE [LARGE SCALE GENOMIC DNA]</scope>
    <source>
        <strain evidence="2 3">YK9</strain>
    </source>
</reference>
<evidence type="ECO:0000313" key="2">
    <source>
        <dbReference type="EMBL" id="EFM11914.1"/>
    </source>
</evidence>